<dbReference type="InterPro" id="IPR024079">
    <property type="entry name" value="MetalloPept_cat_dom_sf"/>
</dbReference>
<organism evidence="11 12">
    <name type="scientific">Aquimarina algicola</name>
    <dbReference type="NCBI Taxonomy" id="2589995"/>
    <lineage>
        <taxon>Bacteria</taxon>
        <taxon>Pseudomonadati</taxon>
        <taxon>Bacteroidota</taxon>
        <taxon>Flavobacteriia</taxon>
        <taxon>Flavobacteriales</taxon>
        <taxon>Flavobacteriaceae</taxon>
        <taxon>Aquimarina</taxon>
    </lineage>
</organism>
<keyword evidence="2 11" id="KW-0645">Protease</keyword>
<keyword evidence="5" id="KW-0378">Hydrolase</keyword>
<dbReference type="PANTHER" id="PTHR47466">
    <property type="match status" value="1"/>
</dbReference>
<feature type="region of interest" description="Disordered" evidence="9">
    <location>
        <begin position="26"/>
        <end position="49"/>
    </location>
</feature>
<dbReference type="Pfam" id="PF05572">
    <property type="entry name" value="Peptidase_M43"/>
    <property type="match status" value="1"/>
</dbReference>
<keyword evidence="4" id="KW-0732">Signal</keyword>
<keyword evidence="3" id="KW-0479">Metal-binding</keyword>
<comment type="similarity">
    <text evidence="1">Belongs to the peptidase M43B family.</text>
</comment>
<proteinExistence type="inferred from homology"/>
<dbReference type="EMBL" id="VFWZ01000002">
    <property type="protein sequence ID" value="TPN87663.1"/>
    <property type="molecule type" value="Genomic_DNA"/>
</dbReference>
<dbReference type="Gene3D" id="3.40.390.10">
    <property type="entry name" value="Collagenase (Catalytic Domain)"/>
    <property type="match status" value="1"/>
</dbReference>
<evidence type="ECO:0000256" key="8">
    <source>
        <dbReference type="ARBA" id="ARBA00023157"/>
    </source>
</evidence>
<evidence type="ECO:0000256" key="7">
    <source>
        <dbReference type="ARBA" id="ARBA00023049"/>
    </source>
</evidence>
<evidence type="ECO:0000256" key="2">
    <source>
        <dbReference type="ARBA" id="ARBA00022670"/>
    </source>
</evidence>
<keyword evidence="8" id="KW-1015">Disulfide bond</keyword>
<dbReference type="PANTHER" id="PTHR47466:SF1">
    <property type="entry name" value="METALLOPROTEASE MEP1 (AFU_ORTHOLOGUE AFUA_1G07730)-RELATED"/>
    <property type="match status" value="1"/>
</dbReference>
<evidence type="ECO:0000256" key="4">
    <source>
        <dbReference type="ARBA" id="ARBA00022729"/>
    </source>
</evidence>
<protein>
    <submittedName>
        <fullName evidence="11">Zinc metalloprotease</fullName>
    </submittedName>
</protein>
<evidence type="ECO:0000256" key="3">
    <source>
        <dbReference type="ARBA" id="ARBA00022723"/>
    </source>
</evidence>
<evidence type="ECO:0000256" key="9">
    <source>
        <dbReference type="SAM" id="MobiDB-lite"/>
    </source>
</evidence>
<dbReference type="GO" id="GO:0006508">
    <property type="term" value="P:proteolysis"/>
    <property type="evidence" value="ECO:0007669"/>
    <property type="project" value="UniProtKB-KW"/>
</dbReference>
<evidence type="ECO:0000313" key="11">
    <source>
        <dbReference type="EMBL" id="TPN87663.1"/>
    </source>
</evidence>
<evidence type="ECO:0000259" key="10">
    <source>
        <dbReference type="Pfam" id="PF05572"/>
    </source>
</evidence>
<dbReference type="Proteomes" id="UP000315540">
    <property type="component" value="Unassembled WGS sequence"/>
</dbReference>
<evidence type="ECO:0000256" key="1">
    <source>
        <dbReference type="ARBA" id="ARBA00008721"/>
    </source>
</evidence>
<feature type="domain" description="Peptidase M43 pregnancy-associated plasma-A" evidence="10">
    <location>
        <begin position="237"/>
        <end position="322"/>
    </location>
</feature>
<accession>A0A504JJ68</accession>
<dbReference type="RefSeq" id="WP_140592303.1">
    <property type="nucleotide sequence ID" value="NZ_VFWZ01000002.1"/>
</dbReference>
<comment type="caution">
    <text evidence="11">The sequence shown here is derived from an EMBL/GenBank/DDBJ whole genome shotgun (WGS) entry which is preliminary data.</text>
</comment>
<dbReference type="AlphaFoldDB" id="A0A504JJ68"/>
<keyword evidence="12" id="KW-1185">Reference proteome</keyword>
<dbReference type="GO" id="GO:0046872">
    <property type="term" value="F:metal ion binding"/>
    <property type="evidence" value="ECO:0007669"/>
    <property type="project" value="UniProtKB-KW"/>
</dbReference>
<dbReference type="GO" id="GO:0008237">
    <property type="term" value="F:metallopeptidase activity"/>
    <property type="evidence" value="ECO:0007669"/>
    <property type="project" value="UniProtKB-KW"/>
</dbReference>
<dbReference type="OrthoDB" id="6278496at2"/>
<dbReference type="InterPro" id="IPR008754">
    <property type="entry name" value="Peptidase_M43"/>
</dbReference>
<keyword evidence="6" id="KW-0862">Zinc</keyword>
<sequence length="335" mass="37661">MIQKTYQTLLALVIIIAFLSCTNSKKRNQQDQNNTDQQEETQPTSQEPIKRCNTMEVLEKHLAKRPDLRSKMDNIEKHCEAFIEMRKSGRINVLDTINIPTVVHIIYNNDKENISEEQIQSQIDVLNEDFNKKNTDISQIPKEFSDRSSSVNLRFSLDSVIRISSTKTSWGTDDEMKFSSSGGSDVISPNTRLNIWVCNIDGGVLGYAQFPGDNPDTDGIVVSPQYFGTSGSAIAPFDKGRTTTHEVGHWLNLRHIWGDGGCLQDDFVADTPESNTPNYGCPDYPVVNCESNDMTMNYMDYVDDACMYMFTSGQTDRMRAVFASGGPREGFLNSL</sequence>
<gene>
    <name evidence="11" type="ORF">FHK87_08790</name>
</gene>
<dbReference type="SUPFAM" id="SSF55486">
    <property type="entry name" value="Metalloproteases ('zincins'), catalytic domain"/>
    <property type="match status" value="1"/>
</dbReference>
<dbReference type="CDD" id="cd04275">
    <property type="entry name" value="ZnMc_pappalysin_like"/>
    <property type="match status" value="1"/>
</dbReference>
<evidence type="ECO:0000313" key="12">
    <source>
        <dbReference type="Proteomes" id="UP000315540"/>
    </source>
</evidence>
<name>A0A504JJ68_9FLAO</name>
<evidence type="ECO:0000256" key="5">
    <source>
        <dbReference type="ARBA" id="ARBA00022801"/>
    </source>
</evidence>
<feature type="compositionally biased region" description="Low complexity" evidence="9">
    <location>
        <begin position="30"/>
        <end position="47"/>
    </location>
</feature>
<evidence type="ECO:0000256" key="6">
    <source>
        <dbReference type="ARBA" id="ARBA00022833"/>
    </source>
</evidence>
<reference evidence="11 12" key="1">
    <citation type="submission" date="2019-06" db="EMBL/GenBank/DDBJ databases">
        <authorList>
            <person name="Meng X."/>
        </authorList>
    </citation>
    <scope>NUCLEOTIDE SEQUENCE [LARGE SCALE GENOMIC DNA]</scope>
    <source>
        <strain evidence="11 12">M625</strain>
    </source>
</reference>
<keyword evidence="7 11" id="KW-0482">Metalloprotease</keyword>
<dbReference type="PROSITE" id="PS51257">
    <property type="entry name" value="PROKAR_LIPOPROTEIN"/>
    <property type="match status" value="1"/>
</dbReference>